<keyword evidence="4" id="KW-0410">Iron transport</keyword>
<dbReference type="SMART" id="SM00382">
    <property type="entry name" value="AAA"/>
    <property type="match status" value="1"/>
</dbReference>
<accession>K6VEW1</accession>
<evidence type="ECO:0000256" key="8">
    <source>
        <dbReference type="ARBA" id="ARBA00023065"/>
    </source>
</evidence>
<dbReference type="Gene3D" id="3.40.50.300">
    <property type="entry name" value="P-loop containing nucleotide triphosphate hydrolases"/>
    <property type="match status" value="1"/>
</dbReference>
<dbReference type="AlphaFoldDB" id="K6VEW1"/>
<keyword evidence="7" id="KW-0408">Iron</keyword>
<dbReference type="RefSeq" id="WP_006591260.1">
    <property type="nucleotide sequence ID" value="NZ_BAHD01000011.1"/>
</dbReference>
<evidence type="ECO:0000256" key="3">
    <source>
        <dbReference type="ARBA" id="ARBA00022475"/>
    </source>
</evidence>
<comment type="caution">
    <text evidence="11">The sequence shown here is derived from an EMBL/GenBank/DDBJ whole genome shotgun (WGS) entry which is preliminary data.</text>
</comment>
<dbReference type="eggNOG" id="COG4604">
    <property type="taxonomic scope" value="Bacteria"/>
</dbReference>
<evidence type="ECO:0000256" key="4">
    <source>
        <dbReference type="ARBA" id="ARBA00022496"/>
    </source>
</evidence>
<dbReference type="SUPFAM" id="SSF52540">
    <property type="entry name" value="P-loop containing nucleoside triphosphate hydrolases"/>
    <property type="match status" value="1"/>
</dbReference>
<keyword evidence="3" id="KW-1003">Cell membrane</keyword>
<reference evidence="11 12" key="1">
    <citation type="submission" date="2012-08" db="EMBL/GenBank/DDBJ databases">
        <title>Whole genome shotgun sequence of Kineosphaera limosa NBRC 100340.</title>
        <authorList>
            <person name="Yoshida I."/>
            <person name="Isaki S."/>
            <person name="Hosoyama A."/>
            <person name="Tsuchikane K."/>
            <person name="Katsumata H."/>
            <person name="Ando Y."/>
            <person name="Ohji S."/>
            <person name="Hamada M."/>
            <person name="Tamura T."/>
            <person name="Yamazoe A."/>
            <person name="Yamazaki S."/>
            <person name="Fujita N."/>
        </authorList>
    </citation>
    <scope>NUCLEOTIDE SEQUENCE [LARGE SCALE GENOMIC DNA]</scope>
    <source>
        <strain evidence="11 12">NBRC 100340</strain>
    </source>
</reference>
<dbReference type="InterPro" id="IPR017871">
    <property type="entry name" value="ABC_transporter-like_CS"/>
</dbReference>
<gene>
    <name evidence="11" type="ORF">KILIM_011_00010</name>
</gene>
<dbReference type="STRING" id="1184609.KILIM_011_00010"/>
<keyword evidence="12" id="KW-1185">Reference proteome</keyword>
<name>K6VEW1_9MICO</name>
<dbReference type="PANTHER" id="PTHR42771:SF3">
    <property type="entry name" value="PETROBACTIN IMPORT ATP-BINDING PROTEIN YCLP"/>
    <property type="match status" value="1"/>
</dbReference>
<dbReference type="GO" id="GO:0016887">
    <property type="term" value="F:ATP hydrolysis activity"/>
    <property type="evidence" value="ECO:0007669"/>
    <property type="project" value="InterPro"/>
</dbReference>
<sequence>MITLDSVSKSYGSTRVVDRVSLTIPAGGLTSFVGPNGAGKSTLLSMIARLLPPDEGRITLDDLDVTTASGDVLARRLAILRQENHLSIRLTVGDLVEFGRFPHRRGRPRSQRGSGAAADRTQVEAALAYLDLNDLRHRYLDELSGGQRQRAFVAMVLAQDTDYVLLDEPLNNLDMAHSVTMMHLLRRAADELGRTIVLVVHDINFASFYADRIVALRDGGIVADGSPQEFMTAQTLRDVFGLHMPVTHVDGRPLALYHAAAPASTPSLLSA</sequence>
<dbReference type="PANTHER" id="PTHR42771">
    <property type="entry name" value="IRON(3+)-HYDROXAMATE IMPORT ATP-BINDING PROTEIN FHUC"/>
    <property type="match status" value="1"/>
</dbReference>
<dbReference type="EMBL" id="BAHD01000011">
    <property type="protein sequence ID" value="GAB94728.1"/>
    <property type="molecule type" value="Genomic_DNA"/>
</dbReference>
<dbReference type="Pfam" id="PF00005">
    <property type="entry name" value="ABC_tran"/>
    <property type="match status" value="1"/>
</dbReference>
<protein>
    <submittedName>
        <fullName evidence="11">Putative iron-siderophore ABC transporter ATP-binding protein</fullName>
    </submittedName>
</protein>
<organism evidence="11 12">
    <name type="scientific">Kineosphaera limosa NBRC 100340</name>
    <dbReference type="NCBI Taxonomy" id="1184609"/>
    <lineage>
        <taxon>Bacteria</taxon>
        <taxon>Bacillati</taxon>
        <taxon>Actinomycetota</taxon>
        <taxon>Actinomycetes</taxon>
        <taxon>Micrococcales</taxon>
        <taxon>Dermatophilaceae</taxon>
        <taxon>Kineosphaera</taxon>
    </lineage>
</organism>
<keyword evidence="9" id="KW-0472">Membrane</keyword>
<dbReference type="PROSITE" id="PS50893">
    <property type="entry name" value="ABC_TRANSPORTER_2"/>
    <property type="match status" value="1"/>
</dbReference>
<keyword evidence="2" id="KW-0813">Transport</keyword>
<evidence type="ECO:0000256" key="6">
    <source>
        <dbReference type="ARBA" id="ARBA00022840"/>
    </source>
</evidence>
<feature type="domain" description="ABC transporter" evidence="10">
    <location>
        <begin position="2"/>
        <end position="243"/>
    </location>
</feature>
<evidence type="ECO:0000313" key="12">
    <source>
        <dbReference type="Proteomes" id="UP000008366"/>
    </source>
</evidence>
<dbReference type="Proteomes" id="UP000008366">
    <property type="component" value="Unassembled WGS sequence"/>
</dbReference>
<dbReference type="FunFam" id="3.40.50.300:FF:000134">
    <property type="entry name" value="Iron-enterobactin ABC transporter ATP-binding protein"/>
    <property type="match status" value="1"/>
</dbReference>
<keyword evidence="5" id="KW-0547">Nucleotide-binding</keyword>
<evidence type="ECO:0000256" key="9">
    <source>
        <dbReference type="ARBA" id="ARBA00023136"/>
    </source>
</evidence>
<dbReference type="GO" id="GO:0005886">
    <property type="term" value="C:plasma membrane"/>
    <property type="evidence" value="ECO:0007669"/>
    <property type="project" value="UniProtKB-SubCell"/>
</dbReference>
<evidence type="ECO:0000256" key="7">
    <source>
        <dbReference type="ARBA" id="ARBA00023004"/>
    </source>
</evidence>
<evidence type="ECO:0000313" key="11">
    <source>
        <dbReference type="EMBL" id="GAB94728.1"/>
    </source>
</evidence>
<dbReference type="OrthoDB" id="5296765at2"/>
<dbReference type="InterPro" id="IPR003593">
    <property type="entry name" value="AAA+_ATPase"/>
</dbReference>
<dbReference type="GO" id="GO:0006826">
    <property type="term" value="P:iron ion transport"/>
    <property type="evidence" value="ECO:0007669"/>
    <property type="project" value="UniProtKB-KW"/>
</dbReference>
<dbReference type="GO" id="GO:0005524">
    <property type="term" value="F:ATP binding"/>
    <property type="evidence" value="ECO:0007669"/>
    <property type="project" value="UniProtKB-KW"/>
</dbReference>
<evidence type="ECO:0000256" key="1">
    <source>
        <dbReference type="ARBA" id="ARBA00004202"/>
    </source>
</evidence>
<comment type="subcellular location">
    <subcellularLocation>
        <location evidence="1">Cell membrane</location>
        <topology evidence="1">Peripheral membrane protein</topology>
    </subcellularLocation>
</comment>
<dbReference type="InterPro" id="IPR003439">
    <property type="entry name" value="ABC_transporter-like_ATP-bd"/>
</dbReference>
<evidence type="ECO:0000256" key="5">
    <source>
        <dbReference type="ARBA" id="ARBA00022741"/>
    </source>
</evidence>
<evidence type="ECO:0000256" key="2">
    <source>
        <dbReference type="ARBA" id="ARBA00022448"/>
    </source>
</evidence>
<dbReference type="PROSITE" id="PS00211">
    <property type="entry name" value="ABC_TRANSPORTER_1"/>
    <property type="match status" value="1"/>
</dbReference>
<dbReference type="CDD" id="cd03214">
    <property type="entry name" value="ABC_Iron-Siderophores_B12_Hemin"/>
    <property type="match status" value="1"/>
</dbReference>
<keyword evidence="8" id="KW-0406">Ion transport</keyword>
<dbReference type="InterPro" id="IPR051535">
    <property type="entry name" value="Siderophore_ABC-ATPase"/>
</dbReference>
<proteinExistence type="predicted"/>
<dbReference type="InterPro" id="IPR027417">
    <property type="entry name" value="P-loop_NTPase"/>
</dbReference>
<keyword evidence="6 11" id="KW-0067">ATP-binding</keyword>
<evidence type="ECO:0000259" key="10">
    <source>
        <dbReference type="PROSITE" id="PS50893"/>
    </source>
</evidence>